<protein>
    <submittedName>
        <fullName evidence="1">Uncharacterized protein</fullName>
    </submittedName>
</protein>
<dbReference type="OrthoDB" id="1048788at2"/>
<dbReference type="InterPro" id="IPR024294">
    <property type="entry name" value="DUF3810"/>
</dbReference>
<evidence type="ECO:0000313" key="1">
    <source>
        <dbReference type="EMBL" id="BAU52600.1"/>
    </source>
</evidence>
<dbReference type="InterPro" id="IPR025590">
    <property type="entry name" value="DUF4348"/>
</dbReference>
<keyword evidence="2" id="KW-1185">Reference proteome</keyword>
<dbReference type="Gene3D" id="3.10.450.410">
    <property type="match status" value="1"/>
</dbReference>
<dbReference type="Pfam" id="PF14254">
    <property type="entry name" value="DUF4348"/>
    <property type="match status" value="1"/>
</dbReference>
<dbReference type="RefSeq" id="WP_096349907.1">
    <property type="nucleotide sequence ID" value="NZ_AP017313.1"/>
</dbReference>
<proteinExistence type="predicted"/>
<evidence type="ECO:0000313" key="2">
    <source>
        <dbReference type="Proteomes" id="UP000218263"/>
    </source>
</evidence>
<sequence>MKLTPGKKKLMIRIGVIVALEIINILLMWLANYPKLVERYYAEGFYPVICKILHPVFNIFPFSVGDVFYILVSAYLLYALFRLIKLAFKRQFKQAVMFLLALIIVVQTGILVFYLFWGMNYFRPGAGERLNLRDTGYTTENLVKVTNMLIDSANVARARINPADLQQNNDSIYHTAIAAVKRLSADSANFRTWYPRVKSSLLTPLMNYMGTSGYYDPFTGEAQMNSQMPLVNRPFVACHELSHQVGFATEDEANFGGFIAGINSPDRLLRYSAYNLAVEECMYALFFRDSLQFKKLKPRLSLPVRNDYKAERLYWQKYESRLNRISGIFYDHFLKHNNQPQGLGTYNRMVLLVMAKYRPMVEHGARADSTEEKFDSFFSKFQTDSVFQKSRIVFPLKYKVSSDEGESGTVKFIPKNKLSYFGLFVANGKKGIIKQINLNPATVKIQFQIKDTGYQKDFTFVKKRGQWQLVFIEDNSD</sequence>
<dbReference type="Pfam" id="PF12725">
    <property type="entry name" value="DUF3810"/>
    <property type="match status" value="1"/>
</dbReference>
<accession>A0A120MY66</accession>
<dbReference type="EMBL" id="AP017313">
    <property type="protein sequence ID" value="BAU52600.1"/>
    <property type="molecule type" value="Genomic_DNA"/>
</dbReference>
<reference evidence="1 2" key="1">
    <citation type="submission" date="2015-12" db="EMBL/GenBank/DDBJ databases">
        <title>Genome sequence of Mucilaginibacter gotjawali.</title>
        <authorList>
            <person name="Lee J.S."/>
            <person name="Lee K.C."/>
            <person name="Kim K.K."/>
            <person name="Lee B.W."/>
        </authorList>
    </citation>
    <scope>NUCLEOTIDE SEQUENCE [LARGE SCALE GENOMIC DNA]</scope>
    <source>
        <strain evidence="1 2">SA3-7</strain>
    </source>
</reference>
<dbReference type="KEGG" id="mgot:MgSA37_00762"/>
<name>A0A120MY66_9SPHI</name>
<dbReference type="AlphaFoldDB" id="A0A120MY66"/>
<gene>
    <name evidence="1" type="ORF">MgSA37_00762</name>
</gene>
<organism evidence="1 2">
    <name type="scientific">Mucilaginibacter gotjawali</name>
    <dbReference type="NCBI Taxonomy" id="1550579"/>
    <lineage>
        <taxon>Bacteria</taxon>
        <taxon>Pseudomonadati</taxon>
        <taxon>Bacteroidota</taxon>
        <taxon>Sphingobacteriia</taxon>
        <taxon>Sphingobacteriales</taxon>
        <taxon>Sphingobacteriaceae</taxon>
        <taxon>Mucilaginibacter</taxon>
    </lineage>
</organism>
<dbReference type="Proteomes" id="UP000218263">
    <property type="component" value="Chromosome"/>
</dbReference>